<proteinExistence type="predicted"/>
<gene>
    <name evidence="1" type="ORF">F5890DRAFT_1392514</name>
</gene>
<feature type="non-terminal residue" evidence="1">
    <location>
        <position position="1"/>
    </location>
</feature>
<sequence length="71" mass="8335">RHFRTMVTFLTSVTFYNRFVQLPNEEDPIATEIRYNPKFWPYFADVIGAIDGTHINCTPSAEDIQNARNRK</sequence>
<comment type="caution">
    <text evidence="1">The sequence shown here is derived from an EMBL/GenBank/DDBJ whole genome shotgun (WGS) entry which is preliminary data.</text>
</comment>
<evidence type="ECO:0000313" key="2">
    <source>
        <dbReference type="Proteomes" id="UP001163850"/>
    </source>
</evidence>
<protein>
    <recommendedName>
        <fullName evidence="3">DDE Tnp4 domain-containing protein</fullName>
    </recommendedName>
</protein>
<organism evidence="1 2">
    <name type="scientific">Lentinula detonsa</name>
    <dbReference type="NCBI Taxonomy" id="2804962"/>
    <lineage>
        <taxon>Eukaryota</taxon>
        <taxon>Fungi</taxon>
        <taxon>Dikarya</taxon>
        <taxon>Basidiomycota</taxon>
        <taxon>Agaricomycotina</taxon>
        <taxon>Agaricomycetes</taxon>
        <taxon>Agaricomycetidae</taxon>
        <taxon>Agaricales</taxon>
        <taxon>Marasmiineae</taxon>
        <taxon>Omphalotaceae</taxon>
        <taxon>Lentinula</taxon>
    </lineage>
</organism>
<accession>A0AA38PMG4</accession>
<evidence type="ECO:0008006" key="3">
    <source>
        <dbReference type="Google" id="ProtNLM"/>
    </source>
</evidence>
<name>A0AA38PMG4_9AGAR</name>
<dbReference type="AlphaFoldDB" id="A0AA38PMG4"/>
<evidence type="ECO:0000313" key="1">
    <source>
        <dbReference type="EMBL" id="KAJ3978303.1"/>
    </source>
</evidence>
<feature type="non-terminal residue" evidence="1">
    <location>
        <position position="71"/>
    </location>
</feature>
<dbReference type="Proteomes" id="UP001163850">
    <property type="component" value="Unassembled WGS sequence"/>
</dbReference>
<reference evidence="1" key="1">
    <citation type="submission" date="2022-08" db="EMBL/GenBank/DDBJ databases">
        <authorList>
            <consortium name="DOE Joint Genome Institute"/>
            <person name="Min B."/>
            <person name="Riley R."/>
            <person name="Sierra-Patev S."/>
            <person name="Naranjo-Ortiz M."/>
            <person name="Looney B."/>
            <person name="Konkel Z."/>
            <person name="Slot J.C."/>
            <person name="Sakamoto Y."/>
            <person name="Steenwyk J.L."/>
            <person name="Rokas A."/>
            <person name="Carro J."/>
            <person name="Camarero S."/>
            <person name="Ferreira P."/>
            <person name="Molpeceres G."/>
            <person name="Ruiz-Duenas F.J."/>
            <person name="Serrano A."/>
            <person name="Henrissat B."/>
            <person name="Drula E."/>
            <person name="Hughes K.W."/>
            <person name="Mata J.L."/>
            <person name="Ishikawa N.K."/>
            <person name="Vargas-Isla R."/>
            <person name="Ushijima S."/>
            <person name="Smith C.A."/>
            <person name="Ahrendt S."/>
            <person name="Andreopoulos W."/>
            <person name="He G."/>
            <person name="Labutti K."/>
            <person name="Lipzen A."/>
            <person name="Ng V."/>
            <person name="Sandor L."/>
            <person name="Barry K."/>
            <person name="Martinez A.T."/>
            <person name="Xiao Y."/>
            <person name="Gibbons J.G."/>
            <person name="Terashima K."/>
            <person name="Hibbett D.S."/>
            <person name="Grigoriev I.V."/>
        </authorList>
    </citation>
    <scope>NUCLEOTIDE SEQUENCE</scope>
    <source>
        <strain evidence="1">TFB7829</strain>
    </source>
</reference>
<dbReference type="EMBL" id="MU803462">
    <property type="protein sequence ID" value="KAJ3978303.1"/>
    <property type="molecule type" value="Genomic_DNA"/>
</dbReference>